<dbReference type="EMBL" id="DF820466">
    <property type="protein sequence ID" value="GAK57907.1"/>
    <property type="molecule type" value="Genomic_DNA"/>
</dbReference>
<proteinExistence type="predicted"/>
<organism evidence="2">
    <name type="scientific">Vecturithrix granuli</name>
    <dbReference type="NCBI Taxonomy" id="1499967"/>
    <lineage>
        <taxon>Bacteria</taxon>
        <taxon>Candidatus Moduliflexota</taxon>
        <taxon>Candidatus Vecturitrichia</taxon>
        <taxon>Candidatus Vecturitrichales</taxon>
        <taxon>Candidatus Vecturitrichaceae</taxon>
        <taxon>Candidatus Vecturithrix</taxon>
    </lineage>
</organism>
<sequence length="269" mass="31701">MHTSIRFDWNIEEFDLLLDCCHRDDGVRLALQYLPKDQPILEAGCGTGRVVKFMHDLGYIIEGIELNEEIVQQVKQLYPELRLFSGDILNIPRNDHSYGGIISFGVVEHFPEGLQRPLAELYRVLKPGGIAIITVPSLNRVRQIKYVLEKYLSCLHPRKNNMIRKLFGKKQLQRNTHGFKFYVFPQFGKFFEYRLTPREFERECMKAHFNILHSIPISHIDGLYHEFGTMFCQFRNWKFYPNRAGKFLNTVLTRIAFFHNHMHALILTK</sequence>
<keyword evidence="3" id="KW-1185">Reference proteome</keyword>
<gene>
    <name evidence="2" type="ORF">U27_04879</name>
</gene>
<evidence type="ECO:0000313" key="3">
    <source>
        <dbReference type="Proteomes" id="UP000030661"/>
    </source>
</evidence>
<keyword evidence="2" id="KW-0808">Transferase</keyword>
<dbReference type="Gene3D" id="3.40.50.150">
    <property type="entry name" value="Vaccinia Virus protein VP39"/>
    <property type="match status" value="1"/>
</dbReference>
<name>A0A081C002_VECG1</name>
<dbReference type="Proteomes" id="UP000030661">
    <property type="component" value="Unassembled WGS sequence"/>
</dbReference>
<reference evidence="2" key="1">
    <citation type="journal article" date="2015" name="PeerJ">
        <title>First genomic representation of candidate bacterial phylum KSB3 points to enhanced environmental sensing as a trigger of wastewater bulking.</title>
        <authorList>
            <person name="Sekiguchi Y."/>
            <person name="Ohashi A."/>
            <person name="Parks D.H."/>
            <person name="Yamauchi T."/>
            <person name="Tyson G.W."/>
            <person name="Hugenholtz P."/>
        </authorList>
    </citation>
    <scope>NUCLEOTIDE SEQUENCE [LARGE SCALE GENOMIC DNA]</scope>
</reference>
<dbReference type="InterPro" id="IPR013216">
    <property type="entry name" value="Methyltransf_11"/>
</dbReference>
<dbReference type="GO" id="GO:0032259">
    <property type="term" value="P:methylation"/>
    <property type="evidence" value="ECO:0007669"/>
    <property type="project" value="UniProtKB-KW"/>
</dbReference>
<dbReference type="SUPFAM" id="SSF53335">
    <property type="entry name" value="S-adenosyl-L-methionine-dependent methyltransferases"/>
    <property type="match status" value="1"/>
</dbReference>
<accession>A0A081C002</accession>
<protein>
    <submittedName>
        <fullName evidence="2">Methyltransferase type 11</fullName>
    </submittedName>
</protein>
<dbReference type="CDD" id="cd02440">
    <property type="entry name" value="AdoMet_MTases"/>
    <property type="match status" value="1"/>
</dbReference>
<dbReference type="STRING" id="1499967.U27_04879"/>
<dbReference type="InterPro" id="IPR029063">
    <property type="entry name" value="SAM-dependent_MTases_sf"/>
</dbReference>
<feature type="domain" description="Methyltransferase type 11" evidence="1">
    <location>
        <begin position="41"/>
        <end position="133"/>
    </location>
</feature>
<dbReference type="AlphaFoldDB" id="A0A081C002"/>
<dbReference type="Pfam" id="PF08241">
    <property type="entry name" value="Methyltransf_11"/>
    <property type="match status" value="1"/>
</dbReference>
<keyword evidence="2" id="KW-0489">Methyltransferase</keyword>
<dbReference type="GO" id="GO:0008757">
    <property type="term" value="F:S-adenosylmethionine-dependent methyltransferase activity"/>
    <property type="evidence" value="ECO:0007669"/>
    <property type="project" value="InterPro"/>
</dbReference>
<evidence type="ECO:0000313" key="2">
    <source>
        <dbReference type="EMBL" id="GAK57907.1"/>
    </source>
</evidence>
<dbReference type="HOGENOM" id="CLU_1033122_0_0_0"/>
<dbReference type="PANTHER" id="PTHR43861">
    <property type="entry name" value="TRANS-ACONITATE 2-METHYLTRANSFERASE-RELATED"/>
    <property type="match status" value="1"/>
</dbReference>
<evidence type="ECO:0000259" key="1">
    <source>
        <dbReference type="Pfam" id="PF08241"/>
    </source>
</evidence>